<dbReference type="RefSeq" id="WP_047897390.1">
    <property type="nucleotide sequence ID" value="NZ_AEJF01000230.1"/>
</dbReference>
<gene>
    <name evidence="2" type="ORF">EOS_38080</name>
</gene>
<proteinExistence type="predicted"/>
<feature type="region of interest" description="Disordered" evidence="1">
    <location>
        <begin position="148"/>
        <end position="193"/>
    </location>
</feature>
<reference evidence="2 3" key="1">
    <citation type="journal article" date="2015" name="Genome Announc.">
        <title>Draft Genome Sequence of Burkholderia sp. Strain PML1(12), an Ectomycorrhizosphere-Inhabiting Bacterium with Effective Mineral-Weathering Ability.</title>
        <authorList>
            <person name="Uroz S."/>
            <person name="Oger P."/>
        </authorList>
    </citation>
    <scope>NUCLEOTIDE SEQUENCE [LARGE SCALE GENOMIC DNA]</scope>
    <source>
        <strain evidence="3">PML1(12)</strain>
    </source>
</reference>
<dbReference type="EMBL" id="AEJF01000230">
    <property type="protein sequence ID" value="KLU21078.1"/>
    <property type="molecule type" value="Genomic_DNA"/>
</dbReference>
<evidence type="ECO:0000256" key="1">
    <source>
        <dbReference type="SAM" id="MobiDB-lite"/>
    </source>
</evidence>
<protein>
    <submittedName>
        <fullName evidence="2">Uncharacterized protein</fullName>
    </submittedName>
</protein>
<sequence>MNKVAIFEGRDNASVAWNYYCEAQGGVFAGRDYRIRLSKVSSEETGRYGEEVAPRVIGIEYHEEYKVRDSIGNWTDVRDMTTIIESKRFTWEILRPASSAISGSSVIGRPVYERTSAADAAHGGYAPVGLDGLNFGFEADEIGPWTRVNNCTREREDDDRTRQNDPRSAGTPFAATQETAGGGSLDHDWRPEC</sequence>
<dbReference type="Proteomes" id="UP000035963">
    <property type="component" value="Unassembled WGS sequence"/>
</dbReference>
<comment type="caution">
    <text evidence="2">The sequence shown here is derived from an EMBL/GenBank/DDBJ whole genome shotgun (WGS) entry which is preliminary data.</text>
</comment>
<dbReference type="PATRIC" id="fig|908627.4.peg.8532"/>
<name>A0A0J1FMY8_9BURK</name>
<accession>A0A0J1FMY8</accession>
<organism evidence="2 3">
    <name type="scientific">Caballeronia mineralivorans PML1(12)</name>
    <dbReference type="NCBI Taxonomy" id="908627"/>
    <lineage>
        <taxon>Bacteria</taxon>
        <taxon>Pseudomonadati</taxon>
        <taxon>Pseudomonadota</taxon>
        <taxon>Betaproteobacteria</taxon>
        <taxon>Burkholderiales</taxon>
        <taxon>Burkholderiaceae</taxon>
        <taxon>Caballeronia</taxon>
    </lineage>
</organism>
<dbReference type="OrthoDB" id="5568266at2"/>
<evidence type="ECO:0000313" key="2">
    <source>
        <dbReference type="EMBL" id="KLU21078.1"/>
    </source>
</evidence>
<keyword evidence="3" id="KW-1185">Reference proteome</keyword>
<dbReference type="AlphaFoldDB" id="A0A0J1FMY8"/>
<evidence type="ECO:0000313" key="3">
    <source>
        <dbReference type="Proteomes" id="UP000035963"/>
    </source>
</evidence>
<feature type="compositionally biased region" description="Basic and acidic residues" evidence="1">
    <location>
        <begin position="152"/>
        <end position="165"/>
    </location>
</feature>